<keyword evidence="4 8" id="KW-0732">Signal</keyword>
<evidence type="ECO:0000256" key="3">
    <source>
        <dbReference type="ARBA" id="ARBA00022487"/>
    </source>
</evidence>
<dbReference type="Pfam" id="PF01083">
    <property type="entry name" value="Cutinase"/>
    <property type="match status" value="1"/>
</dbReference>
<evidence type="ECO:0000256" key="5">
    <source>
        <dbReference type="ARBA" id="ARBA00022801"/>
    </source>
</evidence>
<reference evidence="9 10" key="1">
    <citation type="journal article" date="2023" name="Plant Dis.">
        <title>First Report of Diplodia intermedia Causing Canker and Dieback Diseases on Apple Trees in Canada.</title>
        <authorList>
            <person name="Ellouze W."/>
            <person name="Ilyukhin E."/>
            <person name="Sulman M."/>
            <person name="Ali S."/>
        </authorList>
    </citation>
    <scope>NUCLEOTIDE SEQUENCE [LARGE SCALE GENOMIC DNA]</scope>
    <source>
        <strain evidence="9 10">M45-28</strain>
    </source>
</reference>
<dbReference type="InterPro" id="IPR000675">
    <property type="entry name" value="Cutinase/axe"/>
</dbReference>
<dbReference type="Gene3D" id="3.40.50.1820">
    <property type="entry name" value="alpha/beta hydrolase"/>
    <property type="match status" value="1"/>
</dbReference>
<dbReference type="PANTHER" id="PTHR48250:SF1">
    <property type="entry name" value="CUTINASE"/>
    <property type="match status" value="1"/>
</dbReference>
<organism evidence="9 10">
    <name type="scientific">Diplodia intermedia</name>
    <dbReference type="NCBI Taxonomy" id="856260"/>
    <lineage>
        <taxon>Eukaryota</taxon>
        <taxon>Fungi</taxon>
        <taxon>Dikarya</taxon>
        <taxon>Ascomycota</taxon>
        <taxon>Pezizomycotina</taxon>
        <taxon>Dothideomycetes</taxon>
        <taxon>Dothideomycetes incertae sedis</taxon>
        <taxon>Botryosphaeriales</taxon>
        <taxon>Botryosphaeriaceae</taxon>
        <taxon>Diplodia</taxon>
    </lineage>
</organism>
<comment type="similarity">
    <text evidence="1">Belongs to the cutinase family.</text>
</comment>
<protein>
    <recommendedName>
        <fullName evidence="2">cutinase</fullName>
        <ecNumber evidence="2">3.1.1.74</ecNumber>
    </recommendedName>
</protein>
<dbReference type="PANTHER" id="PTHR48250">
    <property type="entry name" value="CUTINASE 2-RELATED"/>
    <property type="match status" value="1"/>
</dbReference>
<feature type="chain" id="PRO_5046306763" description="cutinase" evidence="8">
    <location>
        <begin position="20"/>
        <end position="122"/>
    </location>
</feature>
<name>A0ABR3TF06_9PEZI</name>
<evidence type="ECO:0000256" key="4">
    <source>
        <dbReference type="ARBA" id="ARBA00022729"/>
    </source>
</evidence>
<keyword evidence="10" id="KW-1185">Reference proteome</keyword>
<dbReference type="EMBL" id="JAKEKT020000083">
    <property type="protein sequence ID" value="KAL1638036.1"/>
    <property type="molecule type" value="Genomic_DNA"/>
</dbReference>
<keyword evidence="5" id="KW-0378">Hydrolase</keyword>
<proteinExistence type="inferred from homology"/>
<dbReference type="InterPro" id="IPR029058">
    <property type="entry name" value="AB_hydrolase_fold"/>
</dbReference>
<evidence type="ECO:0000256" key="7">
    <source>
        <dbReference type="ARBA" id="ARBA00034045"/>
    </source>
</evidence>
<keyword evidence="3" id="KW-0719">Serine esterase</keyword>
<dbReference type="SUPFAM" id="SSF53474">
    <property type="entry name" value="alpha/beta-Hydrolases"/>
    <property type="match status" value="1"/>
</dbReference>
<comment type="caution">
    <text evidence="9">The sequence shown here is derived from an EMBL/GenBank/DDBJ whole genome shotgun (WGS) entry which is preliminary data.</text>
</comment>
<accession>A0ABR3TF06</accession>
<evidence type="ECO:0000256" key="2">
    <source>
        <dbReference type="ARBA" id="ARBA00013095"/>
    </source>
</evidence>
<evidence type="ECO:0000256" key="6">
    <source>
        <dbReference type="ARBA" id="ARBA00023157"/>
    </source>
</evidence>
<evidence type="ECO:0000313" key="9">
    <source>
        <dbReference type="EMBL" id="KAL1638036.1"/>
    </source>
</evidence>
<dbReference type="InterPro" id="IPR011150">
    <property type="entry name" value="Cutinase_monf"/>
</dbReference>
<gene>
    <name evidence="9" type="ORF">SLS58_009057</name>
</gene>
<feature type="signal peptide" evidence="8">
    <location>
        <begin position="1"/>
        <end position="19"/>
    </location>
</feature>
<evidence type="ECO:0000313" key="10">
    <source>
        <dbReference type="Proteomes" id="UP001521184"/>
    </source>
</evidence>
<evidence type="ECO:0000256" key="1">
    <source>
        <dbReference type="ARBA" id="ARBA00007534"/>
    </source>
</evidence>
<dbReference type="Proteomes" id="UP001521184">
    <property type="component" value="Unassembled WGS sequence"/>
</dbReference>
<comment type="catalytic activity">
    <reaction evidence="7">
        <text>cutin + H2O = cutin monomers.</text>
        <dbReference type="EC" id="3.1.1.74"/>
    </reaction>
</comment>
<sequence>MPSILPTLLPLTLLTLASALPLENDLLNRQAAGCPQVTVIFARGTTEPGLLGLIAGPPLKDALEEQMGAGGGAVDFQGVDYPADVAGFLAGGDAGGSELMAQMVEQAVADCPGSDVVMAGYR</sequence>
<dbReference type="EC" id="3.1.1.74" evidence="2"/>
<evidence type="ECO:0000256" key="8">
    <source>
        <dbReference type="SAM" id="SignalP"/>
    </source>
</evidence>
<keyword evidence="6" id="KW-1015">Disulfide bond</keyword>